<sequence>MQTSSIEAIKAIFTGNVGEIWNVSKFFLESQIQRSSVDEWNATPYFLKK</sequence>
<evidence type="ECO:0000313" key="2">
    <source>
        <dbReference type="Proteomes" id="UP000182124"/>
    </source>
</evidence>
<dbReference type="EMBL" id="FMTY01000002">
    <property type="protein sequence ID" value="SCX05073.1"/>
    <property type="molecule type" value="Genomic_DNA"/>
</dbReference>
<dbReference type="STRING" id="329186.SAMN02927925_00744"/>
<reference evidence="1 2" key="1">
    <citation type="submission" date="2016-10" db="EMBL/GenBank/DDBJ databases">
        <authorList>
            <person name="de Groot N.N."/>
        </authorList>
    </citation>
    <scope>NUCLEOTIDE SEQUENCE [LARGE SCALE GENOMIC DNA]</scope>
    <source>
        <strain evidence="1 2">CGMCC 1.3801</strain>
    </source>
</reference>
<proteinExistence type="predicted"/>
<organism evidence="1 2">
    <name type="scientific">Flavobacterium saliperosum</name>
    <dbReference type="NCBI Taxonomy" id="329186"/>
    <lineage>
        <taxon>Bacteria</taxon>
        <taxon>Pseudomonadati</taxon>
        <taxon>Bacteroidota</taxon>
        <taxon>Flavobacteriia</taxon>
        <taxon>Flavobacteriales</taxon>
        <taxon>Flavobacteriaceae</taxon>
        <taxon>Flavobacterium</taxon>
    </lineage>
</organism>
<dbReference type="Proteomes" id="UP000182124">
    <property type="component" value="Unassembled WGS sequence"/>
</dbReference>
<evidence type="ECO:0000313" key="1">
    <source>
        <dbReference type="EMBL" id="SCX05073.1"/>
    </source>
</evidence>
<dbReference type="AlphaFoldDB" id="A0A1G4VER6"/>
<gene>
    <name evidence="1" type="ORF">SAMN02927925_00744</name>
</gene>
<name>A0A1G4VER6_9FLAO</name>
<accession>A0A1G4VER6</accession>
<protein>
    <submittedName>
        <fullName evidence="1">Uncharacterized protein</fullName>
    </submittedName>
</protein>